<evidence type="ECO:0000256" key="7">
    <source>
        <dbReference type="ARBA" id="ARBA00023080"/>
    </source>
</evidence>
<keyword evidence="6 10" id="KW-0460">Magnesium</keyword>
<dbReference type="InterPro" id="IPR002637">
    <property type="entry name" value="RdgB/HAM1"/>
</dbReference>
<reference evidence="12" key="1">
    <citation type="submission" date="2022-06" db="EMBL/GenBank/DDBJ databases">
        <title>Gracilimonas sp. CAU 1638 isolated from sea sediment.</title>
        <authorList>
            <person name="Kim W."/>
        </authorList>
    </citation>
    <scope>NUCLEOTIDE SEQUENCE</scope>
    <source>
        <strain evidence="12">CAU 1638</strain>
    </source>
</reference>
<dbReference type="PANTHER" id="PTHR11067">
    <property type="entry name" value="INOSINE TRIPHOSPHATE PYROPHOSPHATASE/HAM1 PROTEIN"/>
    <property type="match status" value="1"/>
</dbReference>
<comment type="subunit">
    <text evidence="2 10">Homodimer.</text>
</comment>
<evidence type="ECO:0000256" key="5">
    <source>
        <dbReference type="ARBA" id="ARBA00022801"/>
    </source>
</evidence>
<keyword evidence="7 10" id="KW-0546">Nucleotide metabolism</keyword>
<feature type="binding site" evidence="10">
    <location>
        <begin position="152"/>
        <end position="155"/>
    </location>
    <ligand>
        <name>substrate</name>
    </ligand>
</feature>
<evidence type="ECO:0000256" key="2">
    <source>
        <dbReference type="ARBA" id="ARBA00011738"/>
    </source>
</evidence>
<comment type="catalytic activity">
    <reaction evidence="10">
        <text>ITP + H2O = IMP + diphosphate + H(+)</text>
        <dbReference type="Rhea" id="RHEA:29399"/>
        <dbReference type="ChEBI" id="CHEBI:15377"/>
        <dbReference type="ChEBI" id="CHEBI:15378"/>
        <dbReference type="ChEBI" id="CHEBI:33019"/>
        <dbReference type="ChEBI" id="CHEBI:58053"/>
        <dbReference type="ChEBI" id="CHEBI:61402"/>
        <dbReference type="EC" id="3.6.1.66"/>
    </reaction>
</comment>
<keyword evidence="5 10" id="KW-0378">Hydrolase</keyword>
<dbReference type="AlphaFoldDB" id="A0A9X2L1Q6"/>
<dbReference type="GO" id="GO:0009117">
    <property type="term" value="P:nucleotide metabolic process"/>
    <property type="evidence" value="ECO:0007669"/>
    <property type="project" value="UniProtKB-KW"/>
</dbReference>
<evidence type="ECO:0000256" key="1">
    <source>
        <dbReference type="ARBA" id="ARBA00008023"/>
    </source>
</evidence>
<feature type="binding site" evidence="10">
    <location>
        <position position="73"/>
    </location>
    <ligand>
        <name>substrate</name>
    </ligand>
</feature>
<proteinExistence type="inferred from homology"/>
<dbReference type="Proteomes" id="UP001139125">
    <property type="component" value="Unassembled WGS sequence"/>
</dbReference>
<dbReference type="GO" id="GO:0035870">
    <property type="term" value="F:dITP diphosphatase activity"/>
    <property type="evidence" value="ECO:0007669"/>
    <property type="project" value="UniProtKB-UniRule"/>
</dbReference>
<dbReference type="GO" id="GO:0009146">
    <property type="term" value="P:purine nucleoside triphosphate catabolic process"/>
    <property type="evidence" value="ECO:0007669"/>
    <property type="project" value="UniProtKB-UniRule"/>
</dbReference>
<organism evidence="12 13">
    <name type="scientific">Gracilimonas sediminicola</name>
    <dbReference type="NCBI Taxonomy" id="2952158"/>
    <lineage>
        <taxon>Bacteria</taxon>
        <taxon>Pseudomonadati</taxon>
        <taxon>Balneolota</taxon>
        <taxon>Balneolia</taxon>
        <taxon>Balneolales</taxon>
        <taxon>Balneolaceae</taxon>
        <taxon>Gracilimonas</taxon>
    </lineage>
</organism>
<evidence type="ECO:0000256" key="11">
    <source>
        <dbReference type="RuleBase" id="RU003781"/>
    </source>
</evidence>
<gene>
    <name evidence="12" type="primary">rdgB</name>
    <name evidence="12" type="ORF">NM125_03625</name>
</gene>
<evidence type="ECO:0000313" key="13">
    <source>
        <dbReference type="Proteomes" id="UP001139125"/>
    </source>
</evidence>
<dbReference type="GO" id="GO:0005829">
    <property type="term" value="C:cytosol"/>
    <property type="evidence" value="ECO:0007669"/>
    <property type="project" value="TreeGrafter"/>
</dbReference>
<sequence length="194" mass="21599">MKLTKLVIASQNPHKIEELEQILRPLGIEVLSTKDYPELEEVVEDQPTLQGNALKKARYVAKETGLPALSDDTGLEVDALNGEPGVYSARYAGKRASYQDNVNKLLTELDGIADRKAQFRTVVALVYPDQEHVFEGICKGEILTEEKGDKGFGYDPVFKPEGFDKTFAELDSAIKNDISHRGKAVQNFVSFLKR</sequence>
<dbReference type="GO" id="GO:0036220">
    <property type="term" value="F:ITP diphosphatase activity"/>
    <property type="evidence" value="ECO:0007669"/>
    <property type="project" value="UniProtKB-UniRule"/>
</dbReference>
<feature type="binding site" evidence="10">
    <location>
        <begin position="10"/>
        <end position="15"/>
    </location>
    <ligand>
        <name>substrate</name>
    </ligand>
</feature>
<comment type="catalytic activity">
    <reaction evidence="8 10">
        <text>dITP + H2O = dIMP + diphosphate + H(+)</text>
        <dbReference type="Rhea" id="RHEA:28342"/>
        <dbReference type="ChEBI" id="CHEBI:15377"/>
        <dbReference type="ChEBI" id="CHEBI:15378"/>
        <dbReference type="ChEBI" id="CHEBI:33019"/>
        <dbReference type="ChEBI" id="CHEBI:61194"/>
        <dbReference type="ChEBI" id="CHEBI:61382"/>
        <dbReference type="EC" id="3.6.1.66"/>
    </reaction>
</comment>
<dbReference type="PANTHER" id="PTHR11067:SF9">
    <property type="entry name" value="INOSINE TRIPHOSPHATE PYROPHOSPHATASE"/>
    <property type="match status" value="1"/>
</dbReference>
<name>A0A9X2L1Q6_9BACT</name>
<comment type="cofactor">
    <cofactor evidence="10">
        <name>Mg(2+)</name>
        <dbReference type="ChEBI" id="CHEBI:18420"/>
    </cofactor>
    <text evidence="10">Binds 1 Mg(2+) ion per subunit.</text>
</comment>
<dbReference type="InterPro" id="IPR029001">
    <property type="entry name" value="ITPase-like_fam"/>
</dbReference>
<dbReference type="HAMAP" id="MF_01405">
    <property type="entry name" value="Non_canon_purine_NTPase"/>
    <property type="match status" value="1"/>
</dbReference>
<evidence type="ECO:0000256" key="4">
    <source>
        <dbReference type="ARBA" id="ARBA00022741"/>
    </source>
</evidence>
<dbReference type="SUPFAM" id="SSF52972">
    <property type="entry name" value="ITPase-like"/>
    <property type="match status" value="1"/>
</dbReference>
<dbReference type="GO" id="GO:0046872">
    <property type="term" value="F:metal ion binding"/>
    <property type="evidence" value="ECO:0007669"/>
    <property type="project" value="UniProtKB-KW"/>
</dbReference>
<comment type="similarity">
    <text evidence="1 10 11">Belongs to the HAM1 NTPase family.</text>
</comment>
<comment type="caution">
    <text evidence="12">The sequence shown here is derived from an EMBL/GenBank/DDBJ whole genome shotgun (WGS) entry which is preliminary data.</text>
</comment>
<dbReference type="GO" id="GO:0000166">
    <property type="term" value="F:nucleotide binding"/>
    <property type="evidence" value="ECO:0007669"/>
    <property type="project" value="UniProtKB-KW"/>
</dbReference>
<comment type="function">
    <text evidence="10">Pyrophosphatase that catalyzes the hydrolysis of nucleoside triphosphates to their monophosphate derivatives, with a high preference for the non-canonical purine nucleotides XTP (xanthosine triphosphate), dITP (deoxyinosine triphosphate) and ITP. Seems to function as a house-cleaning enzyme that removes non-canonical purine nucleotides from the nucleotide pool, thus preventing their incorporation into DNA/RNA and avoiding chromosomal lesions.</text>
</comment>
<protein>
    <recommendedName>
        <fullName evidence="10">dITP/XTP pyrophosphatase</fullName>
        <ecNumber evidence="10">3.6.1.66</ecNumber>
    </recommendedName>
    <alternativeName>
        <fullName evidence="10">Non-canonical purine NTP pyrophosphatase</fullName>
    </alternativeName>
    <alternativeName>
        <fullName evidence="10">Non-standard purine NTP pyrophosphatase</fullName>
    </alternativeName>
    <alternativeName>
        <fullName evidence="10">Nucleoside-triphosphate diphosphatase</fullName>
    </alternativeName>
    <alternativeName>
        <fullName evidence="10">Nucleoside-triphosphate pyrophosphatase</fullName>
        <shortName evidence="10">NTPase</shortName>
    </alternativeName>
</protein>
<dbReference type="GO" id="GO:0017111">
    <property type="term" value="F:ribonucleoside triphosphate phosphatase activity"/>
    <property type="evidence" value="ECO:0007669"/>
    <property type="project" value="InterPro"/>
</dbReference>
<feature type="active site" description="Proton acceptor" evidence="10">
    <location>
        <position position="72"/>
    </location>
</feature>
<dbReference type="EMBL" id="JANDBC010000001">
    <property type="protein sequence ID" value="MCP9290672.1"/>
    <property type="molecule type" value="Genomic_DNA"/>
</dbReference>
<evidence type="ECO:0000313" key="12">
    <source>
        <dbReference type="EMBL" id="MCP9290672.1"/>
    </source>
</evidence>
<dbReference type="CDD" id="cd00515">
    <property type="entry name" value="HAM1"/>
    <property type="match status" value="1"/>
</dbReference>
<feature type="binding site" evidence="10">
    <location>
        <position position="175"/>
    </location>
    <ligand>
        <name>substrate</name>
    </ligand>
</feature>
<keyword evidence="3 10" id="KW-0479">Metal-binding</keyword>
<keyword evidence="4 10" id="KW-0547">Nucleotide-binding</keyword>
<dbReference type="NCBIfam" id="TIGR00042">
    <property type="entry name" value="RdgB/HAM1 family non-canonical purine NTP pyrophosphatase"/>
    <property type="match status" value="1"/>
</dbReference>
<dbReference type="GO" id="GO:0036222">
    <property type="term" value="F:XTP diphosphatase activity"/>
    <property type="evidence" value="ECO:0007669"/>
    <property type="project" value="UniProtKB-UniRule"/>
</dbReference>
<feature type="binding site" evidence="10">
    <location>
        <position position="72"/>
    </location>
    <ligand>
        <name>Mg(2+)</name>
        <dbReference type="ChEBI" id="CHEBI:18420"/>
    </ligand>
</feature>
<comment type="caution">
    <text evidence="10">Lacks conserved residue(s) required for the propagation of feature annotation.</text>
</comment>
<dbReference type="Gene3D" id="3.90.950.10">
    <property type="match status" value="1"/>
</dbReference>
<comment type="catalytic activity">
    <reaction evidence="9 10">
        <text>XTP + H2O = XMP + diphosphate + H(+)</text>
        <dbReference type="Rhea" id="RHEA:28610"/>
        <dbReference type="ChEBI" id="CHEBI:15377"/>
        <dbReference type="ChEBI" id="CHEBI:15378"/>
        <dbReference type="ChEBI" id="CHEBI:33019"/>
        <dbReference type="ChEBI" id="CHEBI:57464"/>
        <dbReference type="ChEBI" id="CHEBI:61314"/>
        <dbReference type="EC" id="3.6.1.66"/>
    </reaction>
</comment>
<evidence type="ECO:0000256" key="9">
    <source>
        <dbReference type="ARBA" id="ARBA00052017"/>
    </source>
</evidence>
<evidence type="ECO:0000256" key="3">
    <source>
        <dbReference type="ARBA" id="ARBA00022723"/>
    </source>
</evidence>
<accession>A0A9X2L1Q6</accession>
<dbReference type="FunFam" id="3.90.950.10:FF:000001">
    <property type="entry name" value="dITP/XTP pyrophosphatase"/>
    <property type="match status" value="1"/>
</dbReference>
<evidence type="ECO:0000256" key="8">
    <source>
        <dbReference type="ARBA" id="ARBA00051875"/>
    </source>
</evidence>
<keyword evidence="13" id="KW-1185">Reference proteome</keyword>
<dbReference type="RefSeq" id="WP_255132960.1">
    <property type="nucleotide sequence ID" value="NZ_JANDBC010000001.1"/>
</dbReference>
<evidence type="ECO:0000256" key="10">
    <source>
        <dbReference type="HAMAP-Rule" id="MF_01405"/>
    </source>
</evidence>
<dbReference type="EC" id="3.6.1.66" evidence="10"/>
<evidence type="ECO:0000256" key="6">
    <source>
        <dbReference type="ARBA" id="ARBA00022842"/>
    </source>
</evidence>
<dbReference type="InterPro" id="IPR020922">
    <property type="entry name" value="dITP/XTP_pyrophosphatase"/>
</dbReference>
<dbReference type="Pfam" id="PF01725">
    <property type="entry name" value="Ham1p_like"/>
    <property type="match status" value="1"/>
</dbReference>
<feature type="binding site" evidence="10">
    <location>
        <begin position="180"/>
        <end position="181"/>
    </location>
    <ligand>
        <name>substrate</name>
    </ligand>
</feature>